<evidence type="ECO:0000313" key="2">
    <source>
        <dbReference type="EMBL" id="SIT37394.1"/>
    </source>
</evidence>
<dbReference type="AlphaFoldDB" id="A0A1N7RQL9"/>
<evidence type="ECO:0000313" key="3">
    <source>
        <dbReference type="Proteomes" id="UP000195569"/>
    </source>
</evidence>
<organism evidence="2 3">
    <name type="scientific">Paraburkholderia piptadeniae</name>
    <dbReference type="NCBI Taxonomy" id="1701573"/>
    <lineage>
        <taxon>Bacteria</taxon>
        <taxon>Pseudomonadati</taxon>
        <taxon>Pseudomonadota</taxon>
        <taxon>Betaproteobacteria</taxon>
        <taxon>Burkholderiales</taxon>
        <taxon>Burkholderiaceae</taxon>
        <taxon>Paraburkholderia</taxon>
    </lineage>
</organism>
<accession>A0A1N7RQL9</accession>
<name>A0A1N7RQL9_9BURK</name>
<keyword evidence="3" id="KW-1185">Reference proteome</keyword>
<dbReference type="EMBL" id="CYGY02000011">
    <property type="protein sequence ID" value="SIT37394.1"/>
    <property type="molecule type" value="Genomic_DNA"/>
</dbReference>
<evidence type="ECO:0000256" key="1">
    <source>
        <dbReference type="SAM" id="MobiDB-lite"/>
    </source>
</evidence>
<reference evidence="2" key="1">
    <citation type="submission" date="2016-12" db="EMBL/GenBank/DDBJ databases">
        <authorList>
            <person name="Moulin L."/>
        </authorList>
    </citation>
    <scope>NUCLEOTIDE SEQUENCE [LARGE SCALE GENOMIC DNA]</scope>
    <source>
        <strain evidence="2">STM 7183</strain>
    </source>
</reference>
<proteinExistence type="predicted"/>
<protein>
    <submittedName>
        <fullName evidence="2">Uncharacterized protein</fullName>
    </submittedName>
</protein>
<dbReference type="Proteomes" id="UP000195569">
    <property type="component" value="Unassembled WGS sequence"/>
</dbReference>
<feature type="region of interest" description="Disordered" evidence="1">
    <location>
        <begin position="32"/>
        <end position="58"/>
    </location>
</feature>
<gene>
    <name evidence="2" type="ORF">BN2476_110279</name>
</gene>
<comment type="caution">
    <text evidence="2">The sequence shown here is derived from an EMBL/GenBank/DDBJ whole genome shotgun (WGS) entry which is preliminary data.</text>
</comment>
<sequence length="133" mass="15034">MKGVIRTKIEVLCAKHGQTRNKWAARTFTRSSGFSRRSIKDSQSFSQPPGQLGCPQGKEVPYESFDAVVCRRITHAVHTPVETPSPVLLHARALNRRHVRHWPRRTVAGALHCRRRACHSANIDRRFDGSSQA</sequence>